<comment type="similarity">
    <text evidence="1">Belongs to the protein-tyrosine phosphatase family. Non-receptor class CDC14 subfamily.</text>
</comment>
<dbReference type="PROSITE" id="PS00383">
    <property type="entry name" value="TYR_PHOSPHATASE_1"/>
    <property type="match status" value="1"/>
</dbReference>
<dbReference type="AlphaFoldDB" id="A0A914HDY3"/>
<organism evidence="8 9">
    <name type="scientific">Globodera rostochiensis</name>
    <name type="common">Golden nematode worm</name>
    <name type="synonym">Heterodera rostochiensis</name>
    <dbReference type="NCBI Taxonomy" id="31243"/>
    <lineage>
        <taxon>Eukaryota</taxon>
        <taxon>Metazoa</taxon>
        <taxon>Ecdysozoa</taxon>
        <taxon>Nematoda</taxon>
        <taxon>Chromadorea</taxon>
        <taxon>Rhabditida</taxon>
        <taxon>Tylenchina</taxon>
        <taxon>Tylenchomorpha</taxon>
        <taxon>Tylenchoidea</taxon>
        <taxon>Heteroderidae</taxon>
        <taxon>Heteroderinae</taxon>
        <taxon>Globodera</taxon>
    </lineage>
</organism>
<evidence type="ECO:0000256" key="5">
    <source>
        <dbReference type="SAM" id="MobiDB-lite"/>
    </source>
</evidence>
<name>A0A914HDY3_GLORO</name>
<feature type="domain" description="Tyrosine specific protein phosphatases" evidence="7">
    <location>
        <begin position="297"/>
        <end position="359"/>
    </location>
</feature>
<keyword evidence="3" id="KW-0378">Hydrolase</keyword>
<proteinExistence type="inferred from homology"/>
<dbReference type="CDD" id="cd14499">
    <property type="entry name" value="CDC14_C"/>
    <property type="match status" value="1"/>
</dbReference>
<reference evidence="9" key="1">
    <citation type="submission" date="2022-11" db="UniProtKB">
        <authorList>
            <consortium name="WormBaseParasite"/>
        </authorList>
    </citation>
    <scope>IDENTIFICATION</scope>
</reference>
<feature type="region of interest" description="Disordered" evidence="5">
    <location>
        <begin position="748"/>
        <end position="768"/>
    </location>
</feature>
<keyword evidence="8" id="KW-1185">Reference proteome</keyword>
<dbReference type="InterPro" id="IPR029260">
    <property type="entry name" value="DSPn"/>
</dbReference>
<dbReference type="PROSITE" id="PS50054">
    <property type="entry name" value="TYR_PHOSPHATASE_DUAL"/>
    <property type="match status" value="1"/>
</dbReference>
<dbReference type="PROSITE" id="PS50056">
    <property type="entry name" value="TYR_PHOSPHATASE_2"/>
    <property type="match status" value="1"/>
</dbReference>
<evidence type="ECO:0000259" key="6">
    <source>
        <dbReference type="PROSITE" id="PS50054"/>
    </source>
</evidence>
<dbReference type="InterPro" id="IPR029021">
    <property type="entry name" value="Prot-tyrosine_phosphatase-like"/>
</dbReference>
<dbReference type="InterPro" id="IPR016130">
    <property type="entry name" value="Tyr_Pase_AS"/>
</dbReference>
<evidence type="ECO:0000313" key="9">
    <source>
        <dbReference type="WBParaSite" id="Gr19_v10_g16125.t1"/>
    </source>
</evidence>
<dbReference type="SUPFAM" id="SSF52799">
    <property type="entry name" value="(Phosphotyrosine protein) phosphatases II"/>
    <property type="match status" value="2"/>
</dbReference>
<feature type="compositionally biased region" description="Basic and acidic residues" evidence="5">
    <location>
        <begin position="578"/>
        <end position="590"/>
    </location>
</feature>
<dbReference type="SMART" id="SM00404">
    <property type="entry name" value="PTPc_motif"/>
    <property type="match status" value="1"/>
</dbReference>
<evidence type="ECO:0000256" key="3">
    <source>
        <dbReference type="ARBA" id="ARBA00022801"/>
    </source>
</evidence>
<dbReference type="EC" id="3.1.3.48" evidence="2"/>
<evidence type="ECO:0000256" key="2">
    <source>
        <dbReference type="ARBA" id="ARBA00013064"/>
    </source>
</evidence>
<evidence type="ECO:0000256" key="1">
    <source>
        <dbReference type="ARBA" id="ARBA00007315"/>
    </source>
</evidence>
<sequence>MRVVVGQQGGRMTLLSHPKDVVAAGAFPIAQVIPGCLYFTSIGAASAAAAGDSQVPMNDTKTVYVDIDSHVHYDAFYDDFGPLNLAVLFRFCQFLHALVLHHGPGGSGQQAQQQKRIFLYTSADPKNRVNAVFLVASYMILYHHLTAEQAYLRLQAAEPPPFIGFRDASLGPPSYLLHVQHVIKSVEKASKFKWLDFAHFDADEYEHFERVENGDLNWIVPGKLLSFCGPHERSYVENGYPYHSPEVYFDYFRAHNVSTIVRLNKKIYDAKRFTDAGFAHYDLFFIDGSTPNEDIVLRFLDVVDSAKGAIAVHCKAGLGRTGCMIACWMMKHYRLTAPQCMGWLRVCRPGSVIGPQQQFLIEKHAWCWKLGKADGPKESIRIDGMESEEEVEECGKKMPKLNGVSNAEKGTKARQINNGTGHQVEAGQEKNPTMDGSKETFMEQETAINEAGQSQGDRLCEIKARAQLLQQNRLLKSNNSKNPPSSHFISPPVFSTEKPTASTSSSGSNTCNNICYSSATTPIKQLKLSSTIGGHAPAFVKINSNIAPHKLLASAITPLTHRPAFAESIAGLAQQQHGRPDHHQQQREHLTTTPGASNISSNNNNNCRPIDISTAIHLQQKNPIAVINRLPIQKVSVSSTSNQHTLQQNASTPSRIQMHRKHLSAASRLKPYQSSENETKCTSSPSCTSAAAVSAHRFASELATTTQSSAQNNFSKSLKKQFNAISARQQQQQKRHKQHQQHQLMTINNNGTRPWASPMDAGGSLAHNNGNNNINIGCKYELRPRDQLHLPVRFASEQPPVMGGGAGGAASVHKNTNGTGTSMPTSNQSPYLLTRHQKTSKSATAFFPTSSHL</sequence>
<dbReference type="WBParaSite" id="Gr19_v10_g16125.t1">
    <property type="protein sequence ID" value="Gr19_v10_g16125.t1"/>
    <property type="gene ID" value="Gr19_v10_g16125"/>
</dbReference>
<feature type="compositionally biased region" description="Low complexity" evidence="5">
    <location>
        <begin position="476"/>
        <end position="486"/>
    </location>
</feature>
<dbReference type="FunFam" id="3.90.190.10:FF:000006">
    <property type="entry name" value="Dual specificity protein phosphatase CDC14B"/>
    <property type="match status" value="1"/>
</dbReference>
<feature type="domain" description="Tyrosine-protein phosphatase" evidence="6">
    <location>
        <begin position="214"/>
        <end position="372"/>
    </location>
</feature>
<feature type="region of interest" description="Disordered" evidence="5">
    <location>
        <begin position="638"/>
        <end position="686"/>
    </location>
</feature>
<dbReference type="InterPro" id="IPR044506">
    <property type="entry name" value="CDC14_C"/>
</dbReference>
<evidence type="ECO:0000259" key="7">
    <source>
        <dbReference type="PROSITE" id="PS50056"/>
    </source>
</evidence>
<keyword evidence="4" id="KW-0904">Protein phosphatase</keyword>
<feature type="compositionally biased region" description="Low complexity" evidence="5">
    <location>
        <begin position="500"/>
        <end position="509"/>
    </location>
</feature>
<dbReference type="Gene3D" id="3.90.190.10">
    <property type="entry name" value="Protein tyrosine phosphatase superfamily"/>
    <property type="match status" value="2"/>
</dbReference>
<protein>
    <recommendedName>
        <fullName evidence="2">protein-tyrosine-phosphatase</fullName>
        <ecNumber evidence="2">3.1.3.48</ecNumber>
    </recommendedName>
</protein>
<evidence type="ECO:0000313" key="8">
    <source>
        <dbReference type="Proteomes" id="UP000887572"/>
    </source>
</evidence>
<dbReference type="GO" id="GO:0004725">
    <property type="term" value="F:protein tyrosine phosphatase activity"/>
    <property type="evidence" value="ECO:0007669"/>
    <property type="project" value="UniProtKB-EC"/>
</dbReference>
<dbReference type="InterPro" id="IPR000387">
    <property type="entry name" value="Tyr_Pase_dom"/>
</dbReference>
<feature type="compositionally biased region" description="Polar residues" evidence="5">
    <location>
        <begin position="813"/>
        <end position="829"/>
    </location>
</feature>
<dbReference type="PANTHER" id="PTHR23339">
    <property type="entry name" value="TYROSINE SPECIFIC PROTEIN PHOSPHATASE AND DUAL SPECIFICITY PROTEIN PHOSPHATASE"/>
    <property type="match status" value="1"/>
</dbReference>
<feature type="region of interest" description="Disordered" evidence="5">
    <location>
        <begin position="476"/>
        <end position="509"/>
    </location>
</feature>
<feature type="region of interest" description="Disordered" evidence="5">
    <location>
        <begin position="573"/>
        <end position="604"/>
    </location>
</feature>
<dbReference type="InterPro" id="IPR020422">
    <property type="entry name" value="TYR_PHOSPHATASE_DUAL_dom"/>
</dbReference>
<dbReference type="Pfam" id="PF14671">
    <property type="entry name" value="DSPn"/>
    <property type="match status" value="1"/>
</dbReference>
<dbReference type="CDD" id="cd17657">
    <property type="entry name" value="CDC14_N"/>
    <property type="match status" value="1"/>
</dbReference>
<feature type="region of interest" description="Disordered" evidence="5">
    <location>
        <begin position="803"/>
        <end position="829"/>
    </location>
</feature>
<dbReference type="InterPro" id="IPR003595">
    <property type="entry name" value="Tyr_Pase_cat"/>
</dbReference>
<accession>A0A914HDY3</accession>
<dbReference type="Pfam" id="PF22785">
    <property type="entry name" value="Tc-R-P"/>
    <property type="match status" value="1"/>
</dbReference>
<feature type="region of interest" description="Disordered" evidence="5">
    <location>
        <begin position="723"/>
        <end position="742"/>
    </location>
</feature>
<dbReference type="SMART" id="SM00195">
    <property type="entry name" value="DSPc"/>
    <property type="match status" value="1"/>
</dbReference>
<dbReference type="Proteomes" id="UP000887572">
    <property type="component" value="Unplaced"/>
</dbReference>
<dbReference type="InterPro" id="IPR050561">
    <property type="entry name" value="PTP"/>
</dbReference>
<evidence type="ECO:0000256" key="4">
    <source>
        <dbReference type="ARBA" id="ARBA00022912"/>
    </source>
</evidence>
<feature type="compositionally biased region" description="Polar residues" evidence="5">
    <location>
        <begin position="638"/>
        <end position="655"/>
    </location>
</feature>